<evidence type="ECO:0000313" key="1">
    <source>
        <dbReference type="EMBL" id="OHT18281.1"/>
    </source>
</evidence>
<proteinExistence type="predicted"/>
<dbReference type="InterPro" id="IPR008775">
    <property type="entry name" value="Phytyl_CoA_dOase-like"/>
</dbReference>
<dbReference type="RefSeq" id="WP_015458920.1">
    <property type="nucleotide sequence ID" value="NZ_MIPT01000001.1"/>
</dbReference>
<dbReference type="Gene3D" id="2.60.120.620">
    <property type="entry name" value="q2cbj1_9rhob like domain"/>
    <property type="match status" value="1"/>
</dbReference>
<sequence length="347" mass="39147">MPRAPHPVSRIKAITGFPWWLAQLFTGAKSFKDNPLIGSHRLNRWGLHALRVRVAHSLAARRRRRMEARIAPEHRAAFARDGFVRVDNVLPEAEFEALRDRLFAVEMPAREMLQGDTITRRIAIDPELLGAVPALRALLASPLWSGLTRYVASFDSEPVHYIQTILTHRADAPLDPQTHLHADTFHPTMKAWYFLTDVAEDEGPFCYVPGSHRITPERLAWEKAKSEAAPHGIDHLSARGSLRITPDEVAALGLPPAQSFAVPANTLIVADTFGFHARGLAARPSCRIEIWAYGRRNPFLPWKGLDPLSLPGIAERRVGWMWFARDRFEKWIGQPWKSRGRMKPGSS</sequence>
<reference evidence="1 2" key="1">
    <citation type="submission" date="2016-09" db="EMBL/GenBank/DDBJ databases">
        <title>Metabolic pathway, cell adaptation mechanisms and a novel monoxygenase revealed through proteogenomic-transcription analysis of a Sphingomonas haloaromaticamans strain degrading the fungicide ortho-phenylphenol.</title>
        <authorList>
            <person name="Perruchon C."/>
            <person name="Papadopoulou E.S."/>
            <person name="Rousidou C."/>
            <person name="Vasileiadis S."/>
            <person name="Tanou G."/>
            <person name="Amoutzias G."/>
            <person name="Molassiotis A."/>
            <person name="Karpouzas D.G."/>
        </authorList>
    </citation>
    <scope>NUCLEOTIDE SEQUENCE [LARGE SCALE GENOMIC DNA]</scope>
    <source>
        <strain evidence="1 2">P3</strain>
    </source>
</reference>
<dbReference type="OrthoDB" id="547161at2"/>
<keyword evidence="2" id="KW-1185">Reference proteome</keyword>
<dbReference type="SUPFAM" id="SSF51197">
    <property type="entry name" value="Clavaminate synthase-like"/>
    <property type="match status" value="1"/>
</dbReference>
<comment type="caution">
    <text evidence="1">The sequence shown here is derived from an EMBL/GenBank/DDBJ whole genome shotgun (WGS) entry which is preliminary data.</text>
</comment>
<keyword evidence="1" id="KW-0223">Dioxygenase</keyword>
<evidence type="ECO:0000313" key="2">
    <source>
        <dbReference type="Proteomes" id="UP000179467"/>
    </source>
</evidence>
<name>A0A1S1HA19_9SPHN</name>
<dbReference type="GO" id="GO:0016706">
    <property type="term" value="F:2-oxoglutarate-dependent dioxygenase activity"/>
    <property type="evidence" value="ECO:0007669"/>
    <property type="project" value="UniProtKB-ARBA"/>
</dbReference>
<dbReference type="Proteomes" id="UP000179467">
    <property type="component" value="Unassembled WGS sequence"/>
</dbReference>
<dbReference type="Pfam" id="PF05721">
    <property type="entry name" value="PhyH"/>
    <property type="match status" value="1"/>
</dbReference>
<dbReference type="EMBL" id="MIPT01000001">
    <property type="protein sequence ID" value="OHT18281.1"/>
    <property type="molecule type" value="Genomic_DNA"/>
</dbReference>
<accession>A0A1S1HA19</accession>
<organism evidence="1 2">
    <name type="scientific">Edaphosphingomonas haloaromaticamans</name>
    <dbReference type="NCBI Taxonomy" id="653954"/>
    <lineage>
        <taxon>Bacteria</taxon>
        <taxon>Pseudomonadati</taxon>
        <taxon>Pseudomonadota</taxon>
        <taxon>Alphaproteobacteria</taxon>
        <taxon>Sphingomonadales</taxon>
        <taxon>Rhizorhabdaceae</taxon>
        <taxon>Edaphosphingomonas</taxon>
    </lineage>
</organism>
<protein>
    <submittedName>
        <fullName evidence="1">Phytanoyl-CoA dioxygenase (PhyH)</fullName>
    </submittedName>
</protein>
<keyword evidence="1" id="KW-0560">Oxidoreductase</keyword>
<dbReference type="AlphaFoldDB" id="A0A1S1HA19"/>
<gene>
    <name evidence="1" type="ORF">BHE75_00252</name>
</gene>